<sequence>MSVDENPKDGGPATVSALERGIAVLRCFTETRRVLTPTELARLTGVPRPTVTRLASTLVTLGLMKQDPQTEAFMLGPGVVSLARVFLAGLDVRAVARPMMEELAEATGGAVYLAVRDGLEMVLIEACRPRSTMLAPRLDVGSRVPMGTSALGRAWLWAQPPAAREAMIESLRLALGADAQADEAGLRRALAEANKLGYAMSAGEYLREIHSVAVPLVGPSGEVMALNCGTAGFVFTEQRLRETVAPQLLEMAGLLAAEIGGHVPPAH</sequence>
<evidence type="ECO:0000256" key="2">
    <source>
        <dbReference type="ARBA" id="ARBA00023125"/>
    </source>
</evidence>
<dbReference type="InterPro" id="IPR036388">
    <property type="entry name" value="WH-like_DNA-bd_sf"/>
</dbReference>
<dbReference type="InterPro" id="IPR050707">
    <property type="entry name" value="HTH_MetabolicPath_Reg"/>
</dbReference>
<dbReference type="GO" id="GO:0045892">
    <property type="term" value="P:negative regulation of DNA-templated transcription"/>
    <property type="evidence" value="ECO:0007669"/>
    <property type="project" value="TreeGrafter"/>
</dbReference>
<keyword evidence="3" id="KW-0804">Transcription</keyword>
<dbReference type="InterPro" id="IPR005471">
    <property type="entry name" value="Tscrpt_reg_IclR_N"/>
</dbReference>
<dbReference type="GO" id="GO:0003700">
    <property type="term" value="F:DNA-binding transcription factor activity"/>
    <property type="evidence" value="ECO:0007669"/>
    <property type="project" value="TreeGrafter"/>
</dbReference>
<dbReference type="PROSITE" id="PS51078">
    <property type="entry name" value="ICLR_ED"/>
    <property type="match status" value="1"/>
</dbReference>
<dbReference type="SUPFAM" id="SSF55781">
    <property type="entry name" value="GAF domain-like"/>
    <property type="match status" value="1"/>
</dbReference>
<dbReference type="PANTHER" id="PTHR30136">
    <property type="entry name" value="HELIX-TURN-HELIX TRANSCRIPTIONAL REGULATOR, ICLR FAMILY"/>
    <property type="match status" value="1"/>
</dbReference>
<evidence type="ECO:0000259" key="5">
    <source>
        <dbReference type="PROSITE" id="PS51078"/>
    </source>
</evidence>
<dbReference type="RefSeq" id="WP_201682030.1">
    <property type="nucleotide sequence ID" value="NZ_JAEQNA010000001.1"/>
</dbReference>
<dbReference type="EMBL" id="JAEQNA010000001">
    <property type="protein sequence ID" value="MBL0418965.1"/>
    <property type="molecule type" value="Genomic_DNA"/>
</dbReference>
<dbReference type="SUPFAM" id="SSF46785">
    <property type="entry name" value="Winged helix' DNA-binding domain"/>
    <property type="match status" value="1"/>
</dbReference>
<keyword evidence="2" id="KW-0238">DNA-binding</keyword>
<evidence type="ECO:0000313" key="6">
    <source>
        <dbReference type="EMBL" id="MBL0418965.1"/>
    </source>
</evidence>
<feature type="domain" description="HTH iclR-type" evidence="4">
    <location>
        <begin position="15"/>
        <end position="77"/>
    </location>
</feature>
<dbReference type="InterPro" id="IPR029016">
    <property type="entry name" value="GAF-like_dom_sf"/>
</dbReference>
<dbReference type="SMART" id="SM00346">
    <property type="entry name" value="HTH_ICLR"/>
    <property type="match status" value="1"/>
</dbReference>
<name>A0A936ZQ61_9BURK</name>
<gene>
    <name evidence="6" type="ORF">JI739_01275</name>
</gene>
<dbReference type="InterPro" id="IPR036390">
    <property type="entry name" value="WH_DNA-bd_sf"/>
</dbReference>
<dbReference type="Proteomes" id="UP000613011">
    <property type="component" value="Unassembled WGS sequence"/>
</dbReference>
<dbReference type="Pfam" id="PF01614">
    <property type="entry name" value="IclR_C"/>
    <property type="match status" value="1"/>
</dbReference>
<keyword evidence="1" id="KW-0805">Transcription regulation</keyword>
<protein>
    <submittedName>
        <fullName evidence="6">IclR family transcriptional regulator</fullName>
    </submittedName>
</protein>
<evidence type="ECO:0000259" key="4">
    <source>
        <dbReference type="PROSITE" id="PS51077"/>
    </source>
</evidence>
<comment type="caution">
    <text evidence="6">The sequence shown here is derived from an EMBL/GenBank/DDBJ whole genome shotgun (WGS) entry which is preliminary data.</text>
</comment>
<dbReference type="AlphaFoldDB" id="A0A936ZQ61"/>
<evidence type="ECO:0000313" key="7">
    <source>
        <dbReference type="Proteomes" id="UP000613011"/>
    </source>
</evidence>
<reference evidence="6" key="1">
    <citation type="submission" date="2021-01" db="EMBL/GenBank/DDBJ databases">
        <title>Ramlibacter sp. strain AW1 16S ribosomal RNA gene Genome sequencing and assembly.</title>
        <authorList>
            <person name="Kang M."/>
        </authorList>
    </citation>
    <scope>NUCLEOTIDE SEQUENCE</scope>
    <source>
        <strain evidence="6">AW1</strain>
    </source>
</reference>
<keyword evidence="7" id="KW-1185">Reference proteome</keyword>
<feature type="domain" description="IclR-ED" evidence="5">
    <location>
        <begin position="78"/>
        <end position="261"/>
    </location>
</feature>
<proteinExistence type="predicted"/>
<dbReference type="Gene3D" id="3.30.450.40">
    <property type="match status" value="1"/>
</dbReference>
<dbReference type="PANTHER" id="PTHR30136:SF33">
    <property type="entry name" value="TRANSCRIPTIONAL REGULATORY PROTEIN"/>
    <property type="match status" value="1"/>
</dbReference>
<dbReference type="InterPro" id="IPR014757">
    <property type="entry name" value="Tscrpt_reg_IclR_C"/>
</dbReference>
<evidence type="ECO:0000256" key="3">
    <source>
        <dbReference type="ARBA" id="ARBA00023163"/>
    </source>
</evidence>
<dbReference type="PROSITE" id="PS51077">
    <property type="entry name" value="HTH_ICLR"/>
    <property type="match status" value="1"/>
</dbReference>
<dbReference type="GO" id="GO:0003677">
    <property type="term" value="F:DNA binding"/>
    <property type="evidence" value="ECO:0007669"/>
    <property type="project" value="UniProtKB-KW"/>
</dbReference>
<evidence type="ECO:0000256" key="1">
    <source>
        <dbReference type="ARBA" id="ARBA00023015"/>
    </source>
</evidence>
<dbReference type="Pfam" id="PF09339">
    <property type="entry name" value="HTH_IclR"/>
    <property type="match status" value="1"/>
</dbReference>
<dbReference type="Gene3D" id="1.10.10.10">
    <property type="entry name" value="Winged helix-like DNA-binding domain superfamily/Winged helix DNA-binding domain"/>
    <property type="match status" value="1"/>
</dbReference>
<accession>A0A936ZQ61</accession>
<organism evidence="6 7">
    <name type="scientific">Ramlibacter aurantiacus</name>
    <dbReference type="NCBI Taxonomy" id="2801330"/>
    <lineage>
        <taxon>Bacteria</taxon>
        <taxon>Pseudomonadati</taxon>
        <taxon>Pseudomonadota</taxon>
        <taxon>Betaproteobacteria</taxon>
        <taxon>Burkholderiales</taxon>
        <taxon>Comamonadaceae</taxon>
        <taxon>Ramlibacter</taxon>
    </lineage>
</organism>